<reference evidence="1 2" key="1">
    <citation type="submission" date="2013-12" db="EMBL/GenBank/DDBJ databases">
        <title>Interactions Between Genome Architecture and Virulence Genes in Pseudomonas syringae, strain CC1557 as a model.</title>
        <authorList>
            <person name="Baltrus D."/>
            <person name="Hockett K."/>
            <person name="Karlsrud E."/>
            <person name="Dougherty K."/>
            <person name="Nishimura M."/>
        </authorList>
    </citation>
    <scope>NUCLEOTIDE SEQUENCE [LARGE SCALE GENOMIC DNA]</scope>
    <source>
        <strain evidence="1 2">CC1557</strain>
    </source>
</reference>
<dbReference type="RefSeq" id="WP_025390962.1">
    <property type="nucleotide sequence ID" value="NZ_CP007014.1"/>
</dbReference>
<accession>W0MYM5</accession>
<dbReference type="AlphaFoldDB" id="W0MYM5"/>
<organism evidence="1 2">
    <name type="scientific">Pseudomonas syringae CC1557</name>
    <dbReference type="NCBI Taxonomy" id="1357279"/>
    <lineage>
        <taxon>Bacteria</taxon>
        <taxon>Pseudomonadati</taxon>
        <taxon>Pseudomonadota</taxon>
        <taxon>Gammaproteobacteria</taxon>
        <taxon>Pseudomonadales</taxon>
        <taxon>Pseudomonadaceae</taxon>
        <taxon>Pseudomonas</taxon>
        <taxon>Pseudomonas syringae</taxon>
    </lineage>
</organism>
<evidence type="ECO:0000313" key="2">
    <source>
        <dbReference type="Proteomes" id="UP000019089"/>
    </source>
</evidence>
<dbReference type="HOGENOM" id="CLU_453973_0_0_6"/>
<protein>
    <submittedName>
        <fullName evidence="1">Uncharacterized protein</fullName>
    </submittedName>
</protein>
<sequence>MENLRSVPTDVWNRIEGHDYRSKFFVDCYIEKLRMQTPPFHQARLMNVFSACEEMLRYLQEYVDNDKNGAYVESALDEIKRCFLADSVAAELFKDHHQFIRDVSGNTFSTTICQKLAVICKSILNTLSDYRQTLKTELRETVVQEGVTGAELRTIQKIDSLTGLYITDLLNRGYSPTYLFNRSDYLAYASHYGGKNFKDQFDSVVAKLTAEDLEFQVYYAISATKRKSLPEAHSSLSFVTALPALTSRENIDKLNKDFNTNLYCRFTVRAQDYISAALHAKENLAVFLDTFLPFDPKSDVKISGCALVIHPSTIHNHQHCVNVRLLGKLMINNSGVDTNNHAMNLDHLIAALDDSSSDQLSRSLRHLRLARETPSLEQKMLNLWISLEALFLVADGTIIGGIMDCVPQIYAVQGLVRRLRYMKALLIANRTAIPTLAQTAMSTELTRFTKNINDNQMFVLFKNDDACNELYESVAGKEHLRFRILTLRTEFTNNKSIHARLESTQKDVNLQLRRIYFYRNKIAHTGHFQNVKPQLIMHLTDYLYMIFSCLSDAALLARNNQKYSIAELIMSARMGADKVIAASKHTSSQILSYSGIELKPIM</sequence>
<dbReference type="Proteomes" id="UP000019089">
    <property type="component" value="Chromosome"/>
</dbReference>
<name>W0MYM5_PSESX</name>
<evidence type="ECO:0000313" key="1">
    <source>
        <dbReference type="EMBL" id="AHG43694.1"/>
    </source>
</evidence>
<dbReference type="EMBL" id="CP007014">
    <property type="protein sequence ID" value="AHG43694.1"/>
    <property type="molecule type" value="Genomic_DNA"/>
</dbReference>
<gene>
    <name evidence="1" type="ORF">N018_24855</name>
</gene>
<dbReference type="KEGG" id="psyr:N018_24855"/>
<dbReference type="eggNOG" id="ENOG502ZB6Y">
    <property type="taxonomic scope" value="Bacteria"/>
</dbReference>
<proteinExistence type="predicted"/>